<dbReference type="AlphaFoldDB" id="A0A127P9G7"/>
<dbReference type="Proteomes" id="UP000072421">
    <property type="component" value="Chromosome"/>
</dbReference>
<gene>
    <name evidence="1" type="ORF">CFter6_1762</name>
</gene>
<evidence type="ECO:0000313" key="1">
    <source>
        <dbReference type="EMBL" id="AMO94462.1"/>
    </source>
</evidence>
<proteinExistence type="predicted"/>
<organism evidence="1">
    <name type="scientific">Collimonas fungivorans</name>
    <dbReference type="NCBI Taxonomy" id="158899"/>
    <lineage>
        <taxon>Bacteria</taxon>
        <taxon>Pseudomonadati</taxon>
        <taxon>Pseudomonadota</taxon>
        <taxon>Betaproteobacteria</taxon>
        <taxon>Burkholderiales</taxon>
        <taxon>Oxalobacteraceae</taxon>
        <taxon>Collimonas</taxon>
    </lineage>
</organism>
<name>A0A127P9G7_9BURK</name>
<protein>
    <submittedName>
        <fullName evidence="1">Uncharacterized protein</fullName>
    </submittedName>
</protein>
<dbReference type="PATRIC" id="fig|158899.10.peg.1771"/>
<sequence>MLKSAAKMLHFVPRFDEQPWRLGKPALALSILTALSGG</sequence>
<accession>A0A127P9G7</accession>
<reference evidence="1 2" key="1">
    <citation type="submission" date="2015-11" db="EMBL/GenBank/DDBJ databases">
        <title>Exploring the genomic traits of fungus-feeding bacterial genus Collimonas.</title>
        <authorList>
            <person name="Song C."/>
            <person name="Schmidt R."/>
            <person name="de Jager V."/>
            <person name="Krzyzanowska D."/>
            <person name="Jongedijk E."/>
            <person name="Cankar K."/>
            <person name="Beekwilder J."/>
            <person name="van Veen A."/>
            <person name="de Boer W."/>
            <person name="van Veen J.A."/>
            <person name="Garbeva P."/>
        </authorList>
    </citation>
    <scope>NUCLEOTIDE SEQUENCE [LARGE SCALE GENOMIC DNA]</scope>
    <source>
        <strain evidence="1 2">Ter6</strain>
    </source>
</reference>
<dbReference type="EMBL" id="CP013232">
    <property type="protein sequence ID" value="AMO94462.1"/>
    <property type="molecule type" value="Genomic_DNA"/>
</dbReference>
<evidence type="ECO:0000313" key="2">
    <source>
        <dbReference type="Proteomes" id="UP000072421"/>
    </source>
</evidence>